<feature type="compositionally biased region" description="Low complexity" evidence="5">
    <location>
        <begin position="151"/>
        <end position="165"/>
    </location>
</feature>
<evidence type="ECO:0000256" key="1">
    <source>
        <dbReference type="ARBA" id="ARBA00022723"/>
    </source>
</evidence>
<sequence>MASTYQSIAHHDPTQRAMASDYNLDYSNYSYPHQDYPVSFSFPSSSYAASTSSVHGFNAFCSAGAAASLYIPPAYTDPRCMPAIDTSRNALAGTDNSPVVKAEDVSPEEGSYGFYNVSPQDLHTPDQPQDAASGTDVDTLMKAIQTKSEKSSPSGPSPVVYQPSVKPCNNPPEQRVRSRGYGFDHGAFKSRKKYQCHIPACGKVFFQKTHLEIHVRAHTGHKPFLCKEKSCGQRFSQLGNLKTHERRHTGERPFACEACGKRFAQRGNVRAHKIVHEQIKPFTCRLEGCGKQFTQLGNLKSHQNKFHANTLRNLTLRFASMRQGDAISSADRELWEYFATLYKNSNKGIKGRGKDRRIFTVPQNSSEAKQGDRSASSSSSVESEMFDRGKKDETSSNSSMEYNEREAGLVAAHGGC</sequence>
<dbReference type="EMBL" id="CAJPDS010000010">
    <property type="protein sequence ID" value="CAF9911486.1"/>
    <property type="molecule type" value="Genomic_DNA"/>
</dbReference>
<comment type="caution">
    <text evidence="7">The sequence shown here is derived from an EMBL/GenBank/DDBJ whole genome shotgun (WGS) entry which is preliminary data.</text>
</comment>
<evidence type="ECO:0000256" key="2">
    <source>
        <dbReference type="ARBA" id="ARBA00022771"/>
    </source>
</evidence>
<feature type="region of interest" description="Disordered" evidence="5">
    <location>
        <begin position="348"/>
        <end position="416"/>
    </location>
</feature>
<feature type="region of interest" description="Disordered" evidence="5">
    <location>
        <begin position="145"/>
        <end position="177"/>
    </location>
</feature>
<dbReference type="InterPro" id="IPR036236">
    <property type="entry name" value="Znf_C2H2_sf"/>
</dbReference>
<evidence type="ECO:0000256" key="4">
    <source>
        <dbReference type="PROSITE-ProRule" id="PRU00042"/>
    </source>
</evidence>
<protein>
    <recommendedName>
        <fullName evidence="6">C2H2-type domain-containing protein</fullName>
    </recommendedName>
</protein>
<feature type="domain" description="C2H2-type" evidence="6">
    <location>
        <begin position="282"/>
        <end position="312"/>
    </location>
</feature>
<dbReference type="PANTHER" id="PTHR23235">
    <property type="entry name" value="KRUEPPEL-LIKE TRANSCRIPTION FACTOR"/>
    <property type="match status" value="1"/>
</dbReference>
<gene>
    <name evidence="7" type="ORF">HETSPECPRED_000347</name>
</gene>
<dbReference type="GO" id="GO:0000978">
    <property type="term" value="F:RNA polymerase II cis-regulatory region sequence-specific DNA binding"/>
    <property type="evidence" value="ECO:0007669"/>
    <property type="project" value="TreeGrafter"/>
</dbReference>
<evidence type="ECO:0000256" key="3">
    <source>
        <dbReference type="ARBA" id="ARBA00022833"/>
    </source>
</evidence>
<dbReference type="GO" id="GO:0000981">
    <property type="term" value="F:DNA-binding transcription factor activity, RNA polymerase II-specific"/>
    <property type="evidence" value="ECO:0007669"/>
    <property type="project" value="TreeGrafter"/>
</dbReference>
<dbReference type="Gene3D" id="3.30.160.60">
    <property type="entry name" value="Classic Zinc Finger"/>
    <property type="match status" value="4"/>
</dbReference>
<keyword evidence="1" id="KW-0479">Metal-binding</keyword>
<keyword evidence="2 4" id="KW-0863">Zinc-finger</keyword>
<feature type="domain" description="C2H2-type" evidence="6">
    <location>
        <begin position="224"/>
        <end position="253"/>
    </location>
</feature>
<name>A0A8H3EQE5_9LECA</name>
<evidence type="ECO:0000313" key="7">
    <source>
        <dbReference type="EMBL" id="CAF9911486.1"/>
    </source>
</evidence>
<feature type="domain" description="C2H2-type" evidence="6">
    <location>
        <begin position="194"/>
        <end position="223"/>
    </location>
</feature>
<feature type="compositionally biased region" description="Low complexity" evidence="5">
    <location>
        <begin position="374"/>
        <end position="383"/>
    </location>
</feature>
<dbReference type="FunFam" id="3.30.160.60:FF:002343">
    <property type="entry name" value="Zinc finger protein 33A"/>
    <property type="match status" value="1"/>
</dbReference>
<dbReference type="AlphaFoldDB" id="A0A8H3EQE5"/>
<dbReference type="PROSITE" id="PS00028">
    <property type="entry name" value="ZINC_FINGER_C2H2_1"/>
    <property type="match status" value="4"/>
</dbReference>
<dbReference type="SMART" id="SM00355">
    <property type="entry name" value="ZnF_C2H2"/>
    <property type="match status" value="4"/>
</dbReference>
<dbReference type="SUPFAM" id="SSF57667">
    <property type="entry name" value="beta-beta-alpha zinc fingers"/>
    <property type="match status" value="2"/>
</dbReference>
<feature type="domain" description="C2H2-type" evidence="6">
    <location>
        <begin position="254"/>
        <end position="281"/>
    </location>
</feature>
<dbReference type="Proteomes" id="UP000664521">
    <property type="component" value="Unassembled WGS sequence"/>
</dbReference>
<evidence type="ECO:0000259" key="6">
    <source>
        <dbReference type="PROSITE" id="PS50157"/>
    </source>
</evidence>
<evidence type="ECO:0000313" key="8">
    <source>
        <dbReference type="Proteomes" id="UP000664521"/>
    </source>
</evidence>
<dbReference type="GO" id="GO:0008270">
    <property type="term" value="F:zinc ion binding"/>
    <property type="evidence" value="ECO:0007669"/>
    <property type="project" value="UniProtKB-KW"/>
</dbReference>
<dbReference type="Pfam" id="PF00096">
    <property type="entry name" value="zf-C2H2"/>
    <property type="match status" value="4"/>
</dbReference>
<proteinExistence type="predicted"/>
<reference evidence="7" key="1">
    <citation type="submission" date="2021-03" db="EMBL/GenBank/DDBJ databases">
        <authorList>
            <person name="Tagirdzhanova G."/>
        </authorList>
    </citation>
    <scope>NUCLEOTIDE SEQUENCE</scope>
</reference>
<keyword evidence="8" id="KW-1185">Reference proteome</keyword>
<accession>A0A8H3EQE5</accession>
<dbReference type="InterPro" id="IPR013087">
    <property type="entry name" value="Znf_C2H2_type"/>
</dbReference>
<organism evidence="7 8">
    <name type="scientific">Heterodermia speciosa</name>
    <dbReference type="NCBI Taxonomy" id="116794"/>
    <lineage>
        <taxon>Eukaryota</taxon>
        <taxon>Fungi</taxon>
        <taxon>Dikarya</taxon>
        <taxon>Ascomycota</taxon>
        <taxon>Pezizomycotina</taxon>
        <taxon>Lecanoromycetes</taxon>
        <taxon>OSLEUM clade</taxon>
        <taxon>Lecanoromycetidae</taxon>
        <taxon>Caliciales</taxon>
        <taxon>Physciaceae</taxon>
        <taxon>Heterodermia</taxon>
    </lineage>
</organism>
<dbReference type="PANTHER" id="PTHR23235:SF120">
    <property type="entry name" value="KRUPPEL-LIKE FACTOR 15"/>
    <property type="match status" value="1"/>
</dbReference>
<dbReference type="PROSITE" id="PS50157">
    <property type="entry name" value="ZINC_FINGER_C2H2_2"/>
    <property type="match status" value="4"/>
</dbReference>
<feature type="compositionally biased region" description="Basic and acidic residues" evidence="5">
    <location>
        <begin position="385"/>
        <end position="394"/>
    </location>
</feature>
<keyword evidence="3" id="KW-0862">Zinc</keyword>
<dbReference type="OrthoDB" id="427030at2759"/>
<dbReference type="FunFam" id="3.30.160.60:FF:000446">
    <property type="entry name" value="Zinc finger protein"/>
    <property type="match status" value="2"/>
</dbReference>
<evidence type="ECO:0000256" key="5">
    <source>
        <dbReference type="SAM" id="MobiDB-lite"/>
    </source>
</evidence>